<organism evidence="3 4">
    <name type="scientific">Dothistroma septosporum (strain NZE10 / CBS 128990)</name>
    <name type="common">Red band needle blight fungus</name>
    <name type="synonym">Mycosphaerella pini</name>
    <dbReference type="NCBI Taxonomy" id="675120"/>
    <lineage>
        <taxon>Eukaryota</taxon>
        <taxon>Fungi</taxon>
        <taxon>Dikarya</taxon>
        <taxon>Ascomycota</taxon>
        <taxon>Pezizomycotina</taxon>
        <taxon>Dothideomycetes</taxon>
        <taxon>Dothideomycetidae</taxon>
        <taxon>Mycosphaerellales</taxon>
        <taxon>Mycosphaerellaceae</taxon>
        <taxon>Dothistroma</taxon>
    </lineage>
</organism>
<feature type="region of interest" description="Disordered" evidence="2">
    <location>
        <begin position="494"/>
        <end position="527"/>
    </location>
</feature>
<feature type="region of interest" description="Disordered" evidence="2">
    <location>
        <begin position="294"/>
        <end position="361"/>
    </location>
</feature>
<dbReference type="HOGENOM" id="CLU_012103_1_0_1"/>
<reference evidence="4" key="1">
    <citation type="journal article" date="2012" name="PLoS Genet.">
        <title>The genomes of the fungal plant pathogens Cladosporium fulvum and Dothistroma septosporum reveal adaptation to different hosts and lifestyles but also signatures of common ancestry.</title>
        <authorList>
            <person name="de Wit P.J.G.M."/>
            <person name="van der Burgt A."/>
            <person name="Oekmen B."/>
            <person name="Stergiopoulos I."/>
            <person name="Abd-Elsalam K.A."/>
            <person name="Aerts A.L."/>
            <person name="Bahkali A.H."/>
            <person name="Beenen H.G."/>
            <person name="Chettri P."/>
            <person name="Cox M.P."/>
            <person name="Datema E."/>
            <person name="de Vries R.P."/>
            <person name="Dhillon B."/>
            <person name="Ganley A.R."/>
            <person name="Griffiths S.A."/>
            <person name="Guo Y."/>
            <person name="Hamelin R.C."/>
            <person name="Henrissat B."/>
            <person name="Kabir M.S."/>
            <person name="Jashni M.K."/>
            <person name="Kema G."/>
            <person name="Klaubauf S."/>
            <person name="Lapidus A."/>
            <person name="Levasseur A."/>
            <person name="Lindquist E."/>
            <person name="Mehrabi R."/>
            <person name="Ohm R.A."/>
            <person name="Owen T.J."/>
            <person name="Salamov A."/>
            <person name="Schwelm A."/>
            <person name="Schijlen E."/>
            <person name="Sun H."/>
            <person name="van den Burg H.A."/>
            <person name="van Ham R.C.H.J."/>
            <person name="Zhang S."/>
            <person name="Goodwin S.B."/>
            <person name="Grigoriev I.V."/>
            <person name="Collemare J."/>
            <person name="Bradshaw R.E."/>
        </authorList>
    </citation>
    <scope>NUCLEOTIDE SEQUENCE [LARGE SCALE GENOMIC DNA]</scope>
    <source>
        <strain evidence="4">NZE10 / CBS 128990</strain>
    </source>
</reference>
<feature type="compositionally biased region" description="Basic and acidic residues" evidence="2">
    <location>
        <begin position="518"/>
        <end position="527"/>
    </location>
</feature>
<dbReference type="STRING" id="675120.N1Q3N6"/>
<name>N1Q3N6_DOTSN</name>
<feature type="region of interest" description="Disordered" evidence="2">
    <location>
        <begin position="1"/>
        <end position="225"/>
    </location>
</feature>
<keyword evidence="4" id="KW-1185">Reference proteome</keyword>
<evidence type="ECO:0000313" key="3">
    <source>
        <dbReference type="EMBL" id="EME49270.1"/>
    </source>
</evidence>
<accession>N1Q3N6</accession>
<dbReference type="EMBL" id="KB446535">
    <property type="protein sequence ID" value="EME49270.1"/>
    <property type="molecule type" value="Genomic_DNA"/>
</dbReference>
<reference evidence="3 4" key="2">
    <citation type="journal article" date="2012" name="PLoS Pathog.">
        <title>Diverse lifestyles and strategies of plant pathogenesis encoded in the genomes of eighteen Dothideomycetes fungi.</title>
        <authorList>
            <person name="Ohm R.A."/>
            <person name="Feau N."/>
            <person name="Henrissat B."/>
            <person name="Schoch C.L."/>
            <person name="Horwitz B.A."/>
            <person name="Barry K.W."/>
            <person name="Condon B.J."/>
            <person name="Copeland A.C."/>
            <person name="Dhillon B."/>
            <person name="Glaser F."/>
            <person name="Hesse C.N."/>
            <person name="Kosti I."/>
            <person name="LaButti K."/>
            <person name="Lindquist E.A."/>
            <person name="Lucas S."/>
            <person name="Salamov A.A."/>
            <person name="Bradshaw R.E."/>
            <person name="Ciuffetti L."/>
            <person name="Hamelin R.C."/>
            <person name="Kema G.H.J."/>
            <person name="Lawrence C."/>
            <person name="Scott J.A."/>
            <person name="Spatafora J.W."/>
            <person name="Turgeon B.G."/>
            <person name="de Wit P.J.G.M."/>
            <person name="Zhong S."/>
            <person name="Goodwin S.B."/>
            <person name="Grigoriev I.V."/>
        </authorList>
    </citation>
    <scope>NUCLEOTIDE SEQUENCE [LARGE SCALE GENOMIC DNA]</scope>
    <source>
        <strain evidence="4">NZE10 / CBS 128990</strain>
    </source>
</reference>
<feature type="compositionally biased region" description="Polar residues" evidence="2">
    <location>
        <begin position="328"/>
        <end position="340"/>
    </location>
</feature>
<dbReference type="AlphaFoldDB" id="N1Q3N6"/>
<feature type="compositionally biased region" description="Polar residues" evidence="2">
    <location>
        <begin position="393"/>
        <end position="404"/>
    </location>
</feature>
<feature type="region of interest" description="Disordered" evidence="2">
    <location>
        <begin position="621"/>
        <end position="662"/>
    </location>
</feature>
<keyword evidence="1" id="KW-0175">Coiled coil</keyword>
<dbReference type="Proteomes" id="UP000016933">
    <property type="component" value="Unassembled WGS sequence"/>
</dbReference>
<feature type="coiled-coil region" evidence="1">
    <location>
        <begin position="424"/>
        <end position="451"/>
    </location>
</feature>
<feature type="compositionally biased region" description="Acidic residues" evidence="2">
    <location>
        <begin position="494"/>
        <end position="503"/>
    </location>
</feature>
<feature type="region of interest" description="Disordered" evidence="2">
    <location>
        <begin position="384"/>
        <end position="407"/>
    </location>
</feature>
<evidence type="ECO:0000256" key="1">
    <source>
        <dbReference type="SAM" id="Coils"/>
    </source>
</evidence>
<feature type="compositionally biased region" description="Polar residues" evidence="2">
    <location>
        <begin position="64"/>
        <end position="75"/>
    </location>
</feature>
<dbReference type="OMA" id="EYSVHVN"/>
<dbReference type="PANTHER" id="PTHR38701">
    <property type="entry name" value="CHROMOSOME 8, WHOLE GENOME SHOTGUN SEQUENCE"/>
    <property type="match status" value="1"/>
</dbReference>
<evidence type="ECO:0000313" key="4">
    <source>
        <dbReference type="Proteomes" id="UP000016933"/>
    </source>
</evidence>
<feature type="compositionally biased region" description="Basic and acidic residues" evidence="2">
    <location>
        <begin position="627"/>
        <end position="638"/>
    </location>
</feature>
<sequence length="662" mass="71212">MSTDRTTNRPLKPMLASAKTARTPLLTPRAAGNTTSTPSSRPAALRLPTTHRTPVTPRVKPQDDSNNNAALNVTPRSSSRKSRGSIKTSPSQEDLLSDSKPRSTLGVSDVHVGRSGATGAGAQGPGYVHDTLRAGRPRSTVGDVVARSPQLLRSPGRSDLGSGIAKDGIEAHFFHASDARKQEPTQRRPEPKKSPSFFYADGKEDKPTTAPRASSPVLSAVSEKRLSGPWTRVEVPLQLSKSPPMLSPSLASINGASPYFATAVPPHGQLRSPSPSKEHIHLSYRKGASQIFGTRPAVSPTAPAHTPQHDGSEVPRRPSLGPLHRKSTSLSSIDSGNSQQSRRRSATGIEPAPATSPLTQELKTIGPPRLASLPSNLPSIDTSLASPGLVGSPPQSMLSPTKNALDSAADARRERKVLDLEISNSSLLAINASLEREMRRQRAELKRFRRLSRAGRFSFAASDSRLSDALSTLGEEGDEDDDSGLSSRLADLQDDVSESEEEGSLMSGSEPLSPDAQASKEQDRLAQDEKRLRVDLERHKELLVQSQSMNQSLKRCMYATEEMIREGRKALEYNVRVSDVKLGGRILTGHDDEEIEVDDLEGDEIENAKGLFELWRGVGRLEGSEGSGDRDSGIEVDKPLGYTRASNTTNPADLGKSPEDAT</sequence>
<dbReference type="eggNOG" id="ENOG502SDCC">
    <property type="taxonomic scope" value="Eukaryota"/>
</dbReference>
<gene>
    <name evidence="3" type="ORF">DOTSEDRAFT_68139</name>
</gene>
<feature type="compositionally biased region" description="Low complexity" evidence="2">
    <location>
        <begin position="48"/>
        <end position="59"/>
    </location>
</feature>
<dbReference type="OrthoDB" id="2555519at2759"/>
<feature type="compositionally biased region" description="Low complexity" evidence="2">
    <location>
        <begin position="504"/>
        <end position="514"/>
    </location>
</feature>
<dbReference type="PANTHER" id="PTHR38701:SF1">
    <property type="entry name" value="UP-REGULATED DURING SEPTATION PROTEIN 1 DOMAIN-CONTAINING PROTEIN"/>
    <property type="match status" value="1"/>
</dbReference>
<proteinExistence type="predicted"/>
<evidence type="ECO:0000256" key="2">
    <source>
        <dbReference type="SAM" id="MobiDB-lite"/>
    </source>
</evidence>
<protein>
    <submittedName>
        <fullName evidence="3">Uncharacterized protein</fullName>
    </submittedName>
</protein>
<feature type="compositionally biased region" description="Basic and acidic residues" evidence="2">
    <location>
        <begin position="167"/>
        <end position="193"/>
    </location>
</feature>
<feature type="compositionally biased region" description="Basic and acidic residues" evidence="2">
    <location>
        <begin position="307"/>
        <end position="316"/>
    </location>
</feature>